<dbReference type="InterPro" id="IPR000811">
    <property type="entry name" value="Glyco_trans_35"/>
</dbReference>
<keyword evidence="2" id="KW-0119">Carbohydrate metabolism</keyword>
<reference evidence="3" key="1">
    <citation type="journal article" date="2013" name="Environ. Microbiol.">
        <title>Seasonally variable intestinal metagenomes of the red palm weevil (Rhynchophorus ferrugineus).</title>
        <authorList>
            <person name="Jia S."/>
            <person name="Zhang X."/>
            <person name="Zhang G."/>
            <person name="Yin A."/>
            <person name="Zhang S."/>
            <person name="Li F."/>
            <person name="Wang L."/>
            <person name="Zhao D."/>
            <person name="Yun Q."/>
            <person name="Tala"/>
            <person name="Wang J."/>
            <person name="Sun G."/>
            <person name="Baabdullah M."/>
            <person name="Yu X."/>
            <person name="Hu S."/>
            <person name="Al-Mssallem I.S."/>
            <person name="Yu J."/>
        </authorList>
    </citation>
    <scope>NUCLEOTIDE SEQUENCE</scope>
</reference>
<dbReference type="EC" id="2.4.1.1" evidence="2"/>
<dbReference type="GO" id="GO:0005980">
    <property type="term" value="P:glycogen catabolic process"/>
    <property type="evidence" value="ECO:0007669"/>
    <property type="project" value="TreeGrafter"/>
</dbReference>
<comment type="catalytic activity">
    <reaction evidence="2">
        <text>[(1-&gt;4)-alpha-D-glucosyl](n) + phosphate = [(1-&gt;4)-alpha-D-glucosyl](n-1) + alpha-D-glucose 1-phosphate</text>
        <dbReference type="Rhea" id="RHEA:41732"/>
        <dbReference type="Rhea" id="RHEA-COMP:9584"/>
        <dbReference type="Rhea" id="RHEA-COMP:9586"/>
        <dbReference type="ChEBI" id="CHEBI:15444"/>
        <dbReference type="ChEBI" id="CHEBI:43474"/>
        <dbReference type="ChEBI" id="CHEBI:58601"/>
        <dbReference type="EC" id="2.4.1.1"/>
    </reaction>
</comment>
<organism evidence="3">
    <name type="scientific">uncultured Enterobacter sp</name>
    <dbReference type="NCBI Taxonomy" id="238202"/>
    <lineage>
        <taxon>Bacteria</taxon>
        <taxon>Pseudomonadati</taxon>
        <taxon>Pseudomonadota</taxon>
        <taxon>Gammaproteobacteria</taxon>
        <taxon>Enterobacterales</taxon>
        <taxon>Enterobacteriaceae</taxon>
        <taxon>Enterobacter</taxon>
        <taxon>environmental samples</taxon>
    </lineage>
</organism>
<dbReference type="AlphaFoldDB" id="A0A060CHA1"/>
<dbReference type="PANTHER" id="PTHR11468">
    <property type="entry name" value="GLYCOGEN PHOSPHORYLASE"/>
    <property type="match status" value="1"/>
</dbReference>
<dbReference type="SUPFAM" id="SSF53756">
    <property type="entry name" value="UDP-Glycosyltransferase/glycogen phosphorylase"/>
    <property type="match status" value="1"/>
</dbReference>
<accession>A0A060CHA1</accession>
<comment type="cofactor">
    <cofactor evidence="2">
        <name>pyridoxal 5'-phosphate</name>
        <dbReference type="ChEBI" id="CHEBI:597326"/>
    </cofactor>
</comment>
<evidence type="ECO:0000256" key="1">
    <source>
        <dbReference type="ARBA" id="ARBA00006047"/>
    </source>
</evidence>
<comment type="similarity">
    <text evidence="1 2">Belongs to the glycogen phosphorylase family.</text>
</comment>
<name>A0A060CHA1_9ENTR</name>
<evidence type="ECO:0000313" key="3">
    <source>
        <dbReference type="EMBL" id="AIA96048.1"/>
    </source>
</evidence>
<comment type="function">
    <text evidence="2">Allosteric enzyme that catalyzes the rate-limiting step in glycogen catabolism, the phosphorolytic cleavage of glycogen to produce glucose-1-phosphate, and plays a central role in maintaining cellular and organismal glucose homeostasis.</text>
</comment>
<dbReference type="Gene3D" id="3.40.50.2000">
    <property type="entry name" value="Glycogen Phosphorylase B"/>
    <property type="match status" value="1"/>
</dbReference>
<proteinExistence type="inferred from homology"/>
<keyword evidence="2" id="KW-0328">Glycosyltransferase</keyword>
<dbReference type="GO" id="GO:0005737">
    <property type="term" value="C:cytoplasm"/>
    <property type="evidence" value="ECO:0007669"/>
    <property type="project" value="TreeGrafter"/>
</dbReference>
<evidence type="ECO:0000256" key="2">
    <source>
        <dbReference type="RuleBase" id="RU000587"/>
    </source>
</evidence>
<dbReference type="EMBL" id="KF128678">
    <property type="protein sequence ID" value="AIA96048.1"/>
    <property type="molecule type" value="Genomic_DNA"/>
</dbReference>
<keyword evidence="2" id="KW-0663">Pyridoxal phosphate</keyword>
<dbReference type="GO" id="GO:0008184">
    <property type="term" value="F:glycogen phosphorylase activity"/>
    <property type="evidence" value="ECO:0007669"/>
    <property type="project" value="InterPro"/>
</dbReference>
<dbReference type="PANTHER" id="PTHR11468:SF25">
    <property type="entry name" value="MALTODEXTRIN PHOSPHORYLASE"/>
    <property type="match status" value="1"/>
</dbReference>
<sequence length="50" mass="5288">MGDQQVAAAINSDPQVGDKLKVVFLPDYCVSAAEMLIPGGGYLRADLHRG</sequence>
<dbReference type="GO" id="GO:0030170">
    <property type="term" value="F:pyridoxal phosphate binding"/>
    <property type="evidence" value="ECO:0007669"/>
    <property type="project" value="TreeGrafter"/>
</dbReference>
<protein>
    <recommendedName>
        <fullName evidence="2">Alpha-1,4 glucan phosphorylase</fullName>
        <ecNumber evidence="2">2.4.1.1</ecNumber>
    </recommendedName>
</protein>
<keyword evidence="2" id="KW-0808">Transferase</keyword>
<dbReference type="Pfam" id="PF00343">
    <property type="entry name" value="Phosphorylase"/>
    <property type="match status" value="1"/>
</dbReference>